<dbReference type="NCBIfam" id="TIGR03725">
    <property type="entry name" value="T6A_YeaZ"/>
    <property type="match status" value="1"/>
</dbReference>
<sequence length="193" mass="19826">MPSEPTILAFDTSAAHCAAALLMGGRILAERLEEMGKGQAERLFPMLEEVLAQADAAWSDLDAVAVGTGPGNFTGIRIAVSAARGLSLSLGIPAIGVDGFDVVREVAGLSTVALPAPRGQVYLKDFTHGGAPILAEAEAAERPLPLNGNPAGIIARLAARRLSVSTDIPRPAPLYIRPADAAPASDPPPVILP</sequence>
<accession>A0A316G4Y0</accession>
<organism evidence="2 3">
    <name type="scientific">Silicimonas algicola</name>
    <dbReference type="NCBI Taxonomy" id="1826607"/>
    <lineage>
        <taxon>Bacteria</taxon>
        <taxon>Pseudomonadati</taxon>
        <taxon>Pseudomonadota</taxon>
        <taxon>Alphaproteobacteria</taxon>
        <taxon>Rhodobacterales</taxon>
        <taxon>Paracoccaceae</taxon>
    </lineage>
</organism>
<evidence type="ECO:0000313" key="2">
    <source>
        <dbReference type="EMBL" id="PWK55981.1"/>
    </source>
</evidence>
<dbReference type="Proteomes" id="UP000245390">
    <property type="component" value="Unassembled WGS sequence"/>
</dbReference>
<dbReference type="EMBL" id="QGGV01000005">
    <property type="protein sequence ID" value="PWK55981.1"/>
    <property type="molecule type" value="Genomic_DNA"/>
</dbReference>
<dbReference type="Pfam" id="PF00814">
    <property type="entry name" value="TsaD"/>
    <property type="match status" value="1"/>
</dbReference>
<comment type="caution">
    <text evidence="2">The sequence shown here is derived from an EMBL/GenBank/DDBJ whole genome shotgun (WGS) entry which is preliminary data.</text>
</comment>
<name>A0A316G4Y0_9RHOB</name>
<dbReference type="PANTHER" id="PTHR11735:SF11">
    <property type="entry name" value="TRNA THREONYLCARBAMOYLADENOSINE BIOSYNTHESIS PROTEIN TSAB"/>
    <property type="match status" value="1"/>
</dbReference>
<reference evidence="2 3" key="1">
    <citation type="submission" date="2018-05" db="EMBL/GenBank/DDBJ databases">
        <title>Genomic Encyclopedia of Type Strains, Phase IV (KMG-IV): sequencing the most valuable type-strain genomes for metagenomic binning, comparative biology and taxonomic classification.</title>
        <authorList>
            <person name="Goeker M."/>
        </authorList>
    </citation>
    <scope>NUCLEOTIDE SEQUENCE [LARGE SCALE GENOMIC DNA]</scope>
    <source>
        <strain evidence="2 3">DSM 103371</strain>
    </source>
</reference>
<evidence type="ECO:0000259" key="1">
    <source>
        <dbReference type="Pfam" id="PF00814"/>
    </source>
</evidence>
<dbReference type="PANTHER" id="PTHR11735">
    <property type="entry name" value="TRNA N6-ADENOSINE THREONYLCARBAMOYLTRANSFERASE"/>
    <property type="match status" value="1"/>
</dbReference>
<keyword evidence="3" id="KW-1185">Reference proteome</keyword>
<dbReference type="RefSeq" id="WP_109759425.1">
    <property type="nucleotide sequence ID" value="NZ_CP034588.1"/>
</dbReference>
<feature type="domain" description="Gcp-like" evidence="1">
    <location>
        <begin position="38"/>
        <end position="132"/>
    </location>
</feature>
<dbReference type="Gene3D" id="3.30.420.40">
    <property type="match status" value="1"/>
</dbReference>
<evidence type="ECO:0000313" key="3">
    <source>
        <dbReference type="Proteomes" id="UP000245390"/>
    </source>
</evidence>
<dbReference type="InterPro" id="IPR043129">
    <property type="entry name" value="ATPase_NBD"/>
</dbReference>
<dbReference type="OrthoDB" id="9809995at2"/>
<proteinExistence type="predicted"/>
<dbReference type="SUPFAM" id="SSF53067">
    <property type="entry name" value="Actin-like ATPase domain"/>
    <property type="match status" value="1"/>
</dbReference>
<protein>
    <submittedName>
        <fullName evidence="2">tRNA threonylcarbamoyl adenosine modification protein YeaZ</fullName>
    </submittedName>
</protein>
<dbReference type="AlphaFoldDB" id="A0A316G4Y0"/>
<gene>
    <name evidence="2" type="ORF">C8D95_10543</name>
</gene>
<dbReference type="InterPro" id="IPR022496">
    <property type="entry name" value="T6A_TsaB"/>
</dbReference>
<dbReference type="GO" id="GO:0002949">
    <property type="term" value="P:tRNA threonylcarbamoyladenosine modification"/>
    <property type="evidence" value="ECO:0007669"/>
    <property type="project" value="InterPro"/>
</dbReference>
<dbReference type="KEGG" id="salo:EF888_18380"/>
<dbReference type="InterPro" id="IPR000905">
    <property type="entry name" value="Gcp-like_dom"/>
</dbReference>
<dbReference type="GO" id="GO:0005829">
    <property type="term" value="C:cytosol"/>
    <property type="evidence" value="ECO:0007669"/>
    <property type="project" value="TreeGrafter"/>
</dbReference>